<gene>
    <name evidence="2" type="ORF">AURDEDRAFT_173729</name>
</gene>
<feature type="compositionally biased region" description="Basic residues" evidence="1">
    <location>
        <begin position="587"/>
        <end position="599"/>
    </location>
</feature>
<evidence type="ECO:0000313" key="3">
    <source>
        <dbReference type="Proteomes" id="UP000006514"/>
    </source>
</evidence>
<feature type="compositionally biased region" description="Low complexity" evidence="1">
    <location>
        <begin position="319"/>
        <end position="332"/>
    </location>
</feature>
<feature type="compositionally biased region" description="Polar residues" evidence="1">
    <location>
        <begin position="247"/>
        <end position="261"/>
    </location>
</feature>
<name>J0DAG5_AURST</name>
<feature type="compositionally biased region" description="Polar residues" evidence="1">
    <location>
        <begin position="268"/>
        <end position="277"/>
    </location>
</feature>
<reference evidence="3" key="1">
    <citation type="journal article" date="2012" name="Science">
        <title>The Paleozoic origin of enzymatic lignin decomposition reconstructed from 31 fungal genomes.</title>
        <authorList>
            <person name="Floudas D."/>
            <person name="Binder M."/>
            <person name="Riley R."/>
            <person name="Barry K."/>
            <person name="Blanchette R.A."/>
            <person name="Henrissat B."/>
            <person name="Martinez A.T."/>
            <person name="Otillar R."/>
            <person name="Spatafora J.W."/>
            <person name="Yadav J.S."/>
            <person name="Aerts A."/>
            <person name="Benoit I."/>
            <person name="Boyd A."/>
            <person name="Carlson A."/>
            <person name="Copeland A."/>
            <person name="Coutinho P.M."/>
            <person name="de Vries R.P."/>
            <person name="Ferreira P."/>
            <person name="Findley K."/>
            <person name="Foster B."/>
            <person name="Gaskell J."/>
            <person name="Glotzer D."/>
            <person name="Gorecki P."/>
            <person name="Heitman J."/>
            <person name="Hesse C."/>
            <person name="Hori C."/>
            <person name="Igarashi K."/>
            <person name="Jurgens J.A."/>
            <person name="Kallen N."/>
            <person name="Kersten P."/>
            <person name="Kohler A."/>
            <person name="Kuees U."/>
            <person name="Kumar T.K.A."/>
            <person name="Kuo A."/>
            <person name="LaButti K."/>
            <person name="Larrondo L.F."/>
            <person name="Lindquist E."/>
            <person name="Ling A."/>
            <person name="Lombard V."/>
            <person name="Lucas S."/>
            <person name="Lundell T."/>
            <person name="Martin R."/>
            <person name="McLaughlin D.J."/>
            <person name="Morgenstern I."/>
            <person name="Morin E."/>
            <person name="Murat C."/>
            <person name="Nagy L.G."/>
            <person name="Nolan M."/>
            <person name="Ohm R.A."/>
            <person name="Patyshakuliyeva A."/>
            <person name="Rokas A."/>
            <person name="Ruiz-Duenas F.J."/>
            <person name="Sabat G."/>
            <person name="Salamov A."/>
            <person name="Samejima M."/>
            <person name="Schmutz J."/>
            <person name="Slot J.C."/>
            <person name="St John F."/>
            <person name="Stenlid J."/>
            <person name="Sun H."/>
            <person name="Sun S."/>
            <person name="Syed K."/>
            <person name="Tsang A."/>
            <person name="Wiebenga A."/>
            <person name="Young D."/>
            <person name="Pisabarro A."/>
            <person name="Eastwood D.C."/>
            <person name="Martin F."/>
            <person name="Cullen D."/>
            <person name="Grigoriev I.V."/>
            <person name="Hibbett D.S."/>
        </authorList>
    </citation>
    <scope>NUCLEOTIDE SEQUENCE [LARGE SCALE GENOMIC DNA]</scope>
    <source>
        <strain evidence="3">TFB10046</strain>
    </source>
</reference>
<dbReference type="AlphaFoldDB" id="J0DAG5"/>
<feature type="region of interest" description="Disordered" evidence="1">
    <location>
        <begin position="554"/>
        <end position="599"/>
    </location>
</feature>
<keyword evidence="3" id="KW-1185">Reference proteome</keyword>
<accession>J0DAG5</accession>
<feature type="region of interest" description="Disordered" evidence="1">
    <location>
        <begin position="1"/>
        <end position="25"/>
    </location>
</feature>
<feature type="region of interest" description="Disordered" evidence="1">
    <location>
        <begin position="214"/>
        <end position="340"/>
    </location>
</feature>
<organism evidence="2 3">
    <name type="scientific">Auricularia subglabra (strain TFB-10046 / SS5)</name>
    <name type="common">White-rot fungus</name>
    <name type="synonym">Auricularia delicata (strain TFB10046)</name>
    <dbReference type="NCBI Taxonomy" id="717982"/>
    <lineage>
        <taxon>Eukaryota</taxon>
        <taxon>Fungi</taxon>
        <taxon>Dikarya</taxon>
        <taxon>Basidiomycota</taxon>
        <taxon>Agaricomycotina</taxon>
        <taxon>Agaricomycetes</taxon>
        <taxon>Auriculariales</taxon>
        <taxon>Auriculariaceae</taxon>
        <taxon>Auricularia</taxon>
    </lineage>
</organism>
<evidence type="ECO:0000256" key="1">
    <source>
        <dbReference type="SAM" id="MobiDB-lite"/>
    </source>
</evidence>
<dbReference type="EMBL" id="JH687845">
    <property type="protein sequence ID" value="EJD37210.1"/>
    <property type="molecule type" value="Genomic_DNA"/>
</dbReference>
<dbReference type="Proteomes" id="UP000006514">
    <property type="component" value="Unassembled WGS sequence"/>
</dbReference>
<feature type="compositionally biased region" description="Polar residues" evidence="1">
    <location>
        <begin position="573"/>
        <end position="582"/>
    </location>
</feature>
<evidence type="ECO:0000313" key="2">
    <source>
        <dbReference type="EMBL" id="EJD37210.1"/>
    </source>
</evidence>
<sequence>MEEASDMSTTTTTEQNDDFWSSFQSQWHQIDDDTHDSLLPDADRSEIEDLSIRYPMGRWRLSNDHGPAAALEGIMLPYPGSPPSPVCNLASVPEGRHDTSNTRFDDWLSSESPTNFLSEEGRLLAGAPLDQLAPMVPLVSIPGSPPTFPPFHPELTDSMEVDADADEGGTIGDDSAASAAMQLPPASDNETMALQGPSVPSQAAVLLKTTETSDAITEAEDDNGSSSRETSLTLVNDEGPAVRSAPAPTQSPGVSGAQASMESDPAVFTSSESNASPSIADPTFSDAGAAELASPPEAARNTRRSSRARKGNGGRNKKTSTAAGTSRSAAQTPTAPNHGFIGKERVHEHATLYALPKEVLLAYRPYKNGNERPEESTPRTDEARLYKLTLLDEWEQEKKLCAAQPDPVAALEALRDELDEDARELRARFDAPEKGKPDIRLDVDRIQAVVLGRLDTELAKRKREQLPTLSADATELNGEERTKILRRIREGAKIPCAWCGKLVCARRDTYFEERHLGQCTVFHALNDHFLIPEWRELHRQDVYPESQEQLDYRCTQGQTAPPAADPQADEATSNSTATQQNAGGRVPTKRRKTRGQPPY</sequence>
<feature type="compositionally biased region" description="Low complexity" evidence="1">
    <location>
        <begin position="555"/>
        <end position="572"/>
    </location>
</feature>
<feature type="compositionally biased region" description="Basic residues" evidence="1">
    <location>
        <begin position="301"/>
        <end position="318"/>
    </location>
</feature>
<dbReference type="InParanoid" id="J0DAG5"/>
<protein>
    <submittedName>
        <fullName evidence="2">Uncharacterized protein</fullName>
    </submittedName>
</protein>
<feature type="compositionally biased region" description="Polar residues" evidence="1">
    <location>
        <begin position="224"/>
        <end position="234"/>
    </location>
</feature>
<proteinExistence type="predicted"/>
<dbReference type="KEGG" id="adl:AURDEDRAFT_173729"/>